<dbReference type="PROSITE" id="PS00775">
    <property type="entry name" value="GLYCOSYL_HYDROL_F3"/>
    <property type="match status" value="1"/>
</dbReference>
<dbReference type="Pfam" id="PF01915">
    <property type="entry name" value="Glyco_hydro_3_C"/>
    <property type="match status" value="1"/>
</dbReference>
<dbReference type="PANTHER" id="PTHR42715">
    <property type="entry name" value="BETA-GLUCOSIDASE"/>
    <property type="match status" value="1"/>
</dbReference>
<dbReference type="InterPro" id="IPR036962">
    <property type="entry name" value="Glyco_hydro_3_N_sf"/>
</dbReference>
<dbReference type="FunFam" id="2.60.40.10:FF:000495">
    <property type="entry name" value="Periplasmic beta-glucosidase"/>
    <property type="match status" value="1"/>
</dbReference>
<evidence type="ECO:0000313" key="8">
    <source>
        <dbReference type="EMBL" id="KJL48743.1"/>
    </source>
</evidence>
<dbReference type="EMBL" id="JYJB01000006">
    <property type="protein sequence ID" value="KJL48743.1"/>
    <property type="molecule type" value="Genomic_DNA"/>
</dbReference>
<accession>A0A0M2HWC7</accession>
<dbReference type="STRING" id="273678.RS84_00910"/>
<keyword evidence="6 8" id="KW-0326">Glycosidase</keyword>
<dbReference type="InterPro" id="IPR001764">
    <property type="entry name" value="Glyco_hydro_3_N"/>
</dbReference>
<comment type="caution">
    <text evidence="8">The sequence shown here is derived from an EMBL/GenBank/DDBJ whole genome shotgun (WGS) entry which is preliminary data.</text>
</comment>
<dbReference type="SMART" id="SM01217">
    <property type="entry name" value="Fn3_like"/>
    <property type="match status" value="1"/>
</dbReference>
<gene>
    <name evidence="8" type="primary">bglX_1</name>
    <name evidence="8" type="ORF">RS84_00910</name>
</gene>
<dbReference type="Gene3D" id="3.20.20.300">
    <property type="entry name" value="Glycoside hydrolase, family 3, N-terminal domain"/>
    <property type="match status" value="1"/>
</dbReference>
<dbReference type="Pfam" id="PF00933">
    <property type="entry name" value="Glyco_hydro_3"/>
    <property type="match status" value="1"/>
</dbReference>
<evidence type="ECO:0000256" key="5">
    <source>
        <dbReference type="ARBA" id="ARBA00074219"/>
    </source>
</evidence>
<keyword evidence="3" id="KW-0119">Carbohydrate metabolism</keyword>
<dbReference type="InterPro" id="IPR017853">
    <property type="entry name" value="GH"/>
</dbReference>
<dbReference type="GO" id="GO:0005975">
    <property type="term" value="P:carbohydrate metabolic process"/>
    <property type="evidence" value="ECO:0007669"/>
    <property type="project" value="InterPro"/>
</dbReference>
<evidence type="ECO:0000256" key="6">
    <source>
        <dbReference type="RuleBase" id="RU361161"/>
    </source>
</evidence>
<dbReference type="InterPro" id="IPR050288">
    <property type="entry name" value="Cellulose_deg_GH3"/>
</dbReference>
<dbReference type="SUPFAM" id="SSF52279">
    <property type="entry name" value="Beta-D-glucan exohydrolase, C-terminal domain"/>
    <property type="match status" value="1"/>
</dbReference>
<evidence type="ECO:0000256" key="4">
    <source>
        <dbReference type="ARBA" id="ARBA00058905"/>
    </source>
</evidence>
<dbReference type="InterPro" id="IPR002772">
    <property type="entry name" value="Glyco_hydro_3_C"/>
</dbReference>
<dbReference type="PRINTS" id="PR00133">
    <property type="entry name" value="GLHYDRLASE3"/>
</dbReference>
<comment type="similarity">
    <text evidence="1 6">Belongs to the glycosyl hydrolase 3 family.</text>
</comment>
<dbReference type="GO" id="GO:0008422">
    <property type="term" value="F:beta-glucosidase activity"/>
    <property type="evidence" value="ECO:0007669"/>
    <property type="project" value="UniProtKB-ARBA"/>
</dbReference>
<dbReference type="PANTHER" id="PTHR42715:SF10">
    <property type="entry name" value="BETA-GLUCOSIDASE"/>
    <property type="match status" value="1"/>
</dbReference>
<dbReference type="InterPro" id="IPR013783">
    <property type="entry name" value="Ig-like_fold"/>
</dbReference>
<keyword evidence="2 6" id="KW-0378">Hydrolase</keyword>
<dbReference type="PATRIC" id="fig|273678.4.peg.906"/>
<comment type="function">
    <text evidence="4">Catalyzes the hydrolysis of a non-reducing terminal alpha-L-arabinopyranosidic linkage in ginsenoside Rb2 (alpha-L-arabinopyranosyl-(1-&gt;6)-alpha-D-glucopyranosyl) to release alpha-D-glucopyranosyl (Rd). It is not able to hydrolyze alpha-L-arabinofuranosyl-(1-&gt;6)-alpha-D-glucopyranosyl (Rc).</text>
</comment>
<dbReference type="InterPro" id="IPR036881">
    <property type="entry name" value="Glyco_hydro_3_C_sf"/>
</dbReference>
<dbReference type="Proteomes" id="UP000033900">
    <property type="component" value="Unassembled WGS sequence"/>
</dbReference>
<keyword evidence="9" id="KW-1185">Reference proteome</keyword>
<protein>
    <recommendedName>
        <fullName evidence="5">Exo-alpha-(1-&gt;6)-L-arabinopyranosidase</fullName>
    </recommendedName>
</protein>
<sequence length="774" mass="81631">MISFPWHDRALSPRERAAALAAELTIEEKLAQLGSFWDRPAGAGSSEDGDVAPLQHAFDEARRPFDEAIAHGLGQLTRPFGTAPVTPRQGASALRAAQERIAAASRFGIPAVAHEECLTGFTAFGATVYPSPLSWGATFDPDLISQVGAAIGADMRAVGVHQGLSPLLDVVRDYRWGRVEETIGEDPYLVGTVGSAYVRGLQSAGIIATLKHFAGYAASRAGRNHAPVSIGPREFADVVLAPFEMAIRGGGARSVMNSYSDIDGEPAAASALLLTQVLREQWGFEGTVVSDYWAIPFLDIMHRMTPDRAASGALAMTAGIDVELPDADAYRRLRIAVERGEFDEALIDRALLRVLTQKAELGLLDAPSEDALPAAAVPAEPDRDLDSASNRALARHVAEEAVVLLHNDGTLPLGASQRLAVIGPCAAEPRTFLGCYSFPNHVMAHHGPHLGIEVPSLVDGMQGEFPAAEITYAPGVPILADDITGIAHAVEAARAADAVVLAVGDLAALFGNGTSGEGCDVEDLRLPGRQHDLVEAVLAAGTPVVLVVNSGRPYALGAYVDRCAAIVQAFMPGEEGASAIAGVVSGRVNPSGRLPVEIPRSPGGQPHTYLAPPLGHASDGISNLDTTPLYPFGFGLSYTSFEFGDTRLSADSMTTDGAVELSVSVRNGGDRSGAAVVQLYLSDPVAQVTRPVQQLIGFTRVPLEPGQTARVRFEVHADRTAFTGRGLQRIVEPGEIVLRVGPSSRDTEAVRVQMTGDMRVVPRPHLTTPVSVSR</sequence>
<dbReference type="InterPro" id="IPR026891">
    <property type="entry name" value="Fn3-like"/>
</dbReference>
<evidence type="ECO:0000259" key="7">
    <source>
        <dbReference type="SMART" id="SM01217"/>
    </source>
</evidence>
<evidence type="ECO:0000313" key="9">
    <source>
        <dbReference type="Proteomes" id="UP000033900"/>
    </source>
</evidence>
<proteinExistence type="inferred from homology"/>
<feature type="domain" description="Fibronectin type III-like" evidence="7">
    <location>
        <begin position="675"/>
        <end position="744"/>
    </location>
</feature>
<reference evidence="8 9" key="1">
    <citation type="submission" date="2015-02" db="EMBL/GenBank/DDBJ databases">
        <title>Draft genome sequences of ten Microbacterium spp. with emphasis on heavy metal contaminated environments.</title>
        <authorList>
            <person name="Corretto E."/>
        </authorList>
    </citation>
    <scope>NUCLEOTIDE SEQUENCE [LARGE SCALE GENOMIC DNA]</scope>
    <source>
        <strain evidence="8 9">SA35</strain>
    </source>
</reference>
<name>A0A0M2HWC7_9MICO</name>
<evidence type="ECO:0000256" key="3">
    <source>
        <dbReference type="ARBA" id="ARBA00023277"/>
    </source>
</evidence>
<dbReference type="RefSeq" id="WP_045256555.1">
    <property type="nucleotide sequence ID" value="NZ_JYJB01000006.1"/>
</dbReference>
<evidence type="ECO:0000256" key="1">
    <source>
        <dbReference type="ARBA" id="ARBA00005336"/>
    </source>
</evidence>
<organism evidence="8 9">
    <name type="scientific">Microbacterium hydrocarbonoxydans</name>
    <dbReference type="NCBI Taxonomy" id="273678"/>
    <lineage>
        <taxon>Bacteria</taxon>
        <taxon>Bacillati</taxon>
        <taxon>Actinomycetota</taxon>
        <taxon>Actinomycetes</taxon>
        <taxon>Micrococcales</taxon>
        <taxon>Microbacteriaceae</taxon>
        <taxon>Microbacterium</taxon>
    </lineage>
</organism>
<dbReference type="Gene3D" id="2.60.40.10">
    <property type="entry name" value="Immunoglobulins"/>
    <property type="match status" value="1"/>
</dbReference>
<dbReference type="SUPFAM" id="SSF51445">
    <property type="entry name" value="(Trans)glycosidases"/>
    <property type="match status" value="1"/>
</dbReference>
<dbReference type="InterPro" id="IPR019800">
    <property type="entry name" value="Glyco_hydro_3_AS"/>
</dbReference>
<dbReference type="Gene3D" id="3.40.50.1700">
    <property type="entry name" value="Glycoside hydrolase family 3 C-terminal domain"/>
    <property type="match status" value="1"/>
</dbReference>
<evidence type="ECO:0000256" key="2">
    <source>
        <dbReference type="ARBA" id="ARBA00022801"/>
    </source>
</evidence>
<dbReference type="OrthoDB" id="3187421at2"/>
<dbReference type="Pfam" id="PF14310">
    <property type="entry name" value="Fn3-like"/>
    <property type="match status" value="1"/>
</dbReference>
<dbReference type="AlphaFoldDB" id="A0A0M2HWC7"/>